<comment type="subcellular location">
    <subcellularLocation>
        <location evidence="1">Membrane</location>
        <topology evidence="1">Single-pass type II membrane protein</topology>
    </subcellularLocation>
</comment>
<gene>
    <name evidence="6" type="ORF">WICMUC_001518</name>
</gene>
<dbReference type="GO" id="GO:0000032">
    <property type="term" value="P:cell wall mannoprotein biosynthetic process"/>
    <property type="evidence" value="ECO:0007669"/>
    <property type="project" value="TreeGrafter"/>
</dbReference>
<protein>
    <recommendedName>
        <fullName evidence="8">Glycosyltransferase family 15 protein</fullName>
    </recommendedName>
</protein>
<dbReference type="InterPro" id="IPR002685">
    <property type="entry name" value="Glyco_trans_15"/>
</dbReference>
<keyword evidence="5" id="KW-0735">Signal-anchor</keyword>
<comment type="similarity">
    <text evidence="2">Belongs to the glycosyltransferase 15 family.</text>
</comment>
<dbReference type="Proteomes" id="UP000769528">
    <property type="component" value="Unassembled WGS sequence"/>
</dbReference>
<accession>A0A9P8THF5</accession>
<dbReference type="GO" id="GO:0016020">
    <property type="term" value="C:membrane"/>
    <property type="evidence" value="ECO:0007669"/>
    <property type="project" value="UniProtKB-SubCell"/>
</dbReference>
<dbReference type="SUPFAM" id="SSF53448">
    <property type="entry name" value="Nucleotide-diphospho-sugar transferases"/>
    <property type="match status" value="1"/>
</dbReference>
<keyword evidence="4" id="KW-0808">Transferase</keyword>
<dbReference type="GO" id="GO:0000026">
    <property type="term" value="F:alpha-1,2-mannosyltransferase activity"/>
    <property type="evidence" value="ECO:0007669"/>
    <property type="project" value="TreeGrafter"/>
</dbReference>
<dbReference type="FunFam" id="3.90.550.10:FF:000051">
    <property type="entry name" value="Alpha-1,2-mannosyltransferase (Ktr4)"/>
    <property type="match status" value="1"/>
</dbReference>
<sequence>MQYIEKVARLKALQILYPEKHYTSTNASNFKSLIDPVTDSINDPNLKFVEFDEEPNYVRENATFFSLVRNEELYSMLESINYVETRFNRRYHYDWIFANDEEFTENFKSEVSNLVSGNTTFVTIPKEYWSYPDFIDQKKASNARMKMKKKGIIYGGSESYRHMCRFNSGFFYRMDCFKGLKYYWRVEPDIKFSCDLNYDYFKYMRENNLKYGWTMALHEIPETVKGLYEATKEYFRDLHPDYIPSNNHIEFITQDNEDSFNMCHYWSNFEIGDLDFLRSKQYTEYFEYLDRKGGFFYERWGDAPIHTLAVSYLLNKDEIHYFDNTGYYHVPHTQCPRDQETRKELHCICQSSIDFNWGSSDSCLAYYYETKEIERPSNVPIRGYTAHRQNNKRENIESIERDYETINNSYRERQVFIE</sequence>
<dbReference type="AlphaFoldDB" id="A0A9P8THF5"/>
<dbReference type="EMBL" id="JAEUBF010000443">
    <property type="protein sequence ID" value="KAH3678501.1"/>
    <property type="molecule type" value="Genomic_DNA"/>
</dbReference>
<evidence type="ECO:0000256" key="4">
    <source>
        <dbReference type="ARBA" id="ARBA00022679"/>
    </source>
</evidence>
<comment type="caution">
    <text evidence="6">The sequence shown here is derived from an EMBL/GenBank/DDBJ whole genome shotgun (WGS) entry which is preliminary data.</text>
</comment>
<evidence type="ECO:0000313" key="6">
    <source>
        <dbReference type="EMBL" id="KAH3678501.1"/>
    </source>
</evidence>
<keyword evidence="5" id="KW-0812">Transmembrane</keyword>
<dbReference type="Pfam" id="PF01793">
    <property type="entry name" value="Glyco_transf_15"/>
    <property type="match status" value="1"/>
</dbReference>
<dbReference type="InterPro" id="IPR029044">
    <property type="entry name" value="Nucleotide-diphossugar_trans"/>
</dbReference>
<dbReference type="GO" id="GO:0006493">
    <property type="term" value="P:protein O-linked glycosylation"/>
    <property type="evidence" value="ECO:0007669"/>
    <property type="project" value="TreeGrafter"/>
</dbReference>
<proteinExistence type="inferred from homology"/>
<evidence type="ECO:0000256" key="1">
    <source>
        <dbReference type="ARBA" id="ARBA00004606"/>
    </source>
</evidence>
<dbReference type="OrthoDB" id="439943at2759"/>
<name>A0A9P8THF5_9ASCO</name>
<dbReference type="GO" id="GO:0005794">
    <property type="term" value="C:Golgi apparatus"/>
    <property type="evidence" value="ECO:0007669"/>
    <property type="project" value="TreeGrafter"/>
</dbReference>
<evidence type="ECO:0000313" key="7">
    <source>
        <dbReference type="Proteomes" id="UP000769528"/>
    </source>
</evidence>
<dbReference type="PANTHER" id="PTHR31121">
    <property type="entry name" value="ALPHA-1,2 MANNOSYLTRANSFERASE KTR1"/>
    <property type="match status" value="1"/>
</dbReference>
<dbReference type="Gene3D" id="3.90.550.10">
    <property type="entry name" value="Spore Coat Polysaccharide Biosynthesis Protein SpsA, Chain A"/>
    <property type="match status" value="1"/>
</dbReference>
<organism evidence="6 7">
    <name type="scientific">Wickerhamomyces mucosus</name>
    <dbReference type="NCBI Taxonomy" id="1378264"/>
    <lineage>
        <taxon>Eukaryota</taxon>
        <taxon>Fungi</taxon>
        <taxon>Dikarya</taxon>
        <taxon>Ascomycota</taxon>
        <taxon>Saccharomycotina</taxon>
        <taxon>Saccharomycetes</taxon>
        <taxon>Phaffomycetales</taxon>
        <taxon>Wickerhamomycetaceae</taxon>
        <taxon>Wickerhamomyces</taxon>
    </lineage>
</organism>
<reference evidence="6" key="1">
    <citation type="journal article" date="2021" name="Open Biol.">
        <title>Shared evolutionary footprints suggest mitochondrial oxidative damage underlies multiple complex I losses in fungi.</title>
        <authorList>
            <person name="Schikora-Tamarit M.A."/>
            <person name="Marcet-Houben M."/>
            <person name="Nosek J."/>
            <person name="Gabaldon T."/>
        </authorList>
    </citation>
    <scope>NUCLEOTIDE SEQUENCE</scope>
    <source>
        <strain evidence="6">CBS6341</strain>
    </source>
</reference>
<evidence type="ECO:0000256" key="5">
    <source>
        <dbReference type="ARBA" id="ARBA00022968"/>
    </source>
</evidence>
<dbReference type="GO" id="GO:0006487">
    <property type="term" value="P:protein N-linked glycosylation"/>
    <property type="evidence" value="ECO:0007669"/>
    <property type="project" value="TreeGrafter"/>
</dbReference>
<keyword evidence="3" id="KW-0328">Glycosyltransferase</keyword>
<keyword evidence="7" id="KW-1185">Reference proteome</keyword>
<reference evidence="6" key="2">
    <citation type="submission" date="2021-01" db="EMBL/GenBank/DDBJ databases">
        <authorList>
            <person name="Schikora-Tamarit M.A."/>
        </authorList>
    </citation>
    <scope>NUCLEOTIDE SEQUENCE</scope>
    <source>
        <strain evidence="6">CBS6341</strain>
    </source>
</reference>
<dbReference type="PANTHER" id="PTHR31121:SF6">
    <property type="entry name" value="ALPHA-1,2 MANNOSYLTRANSFERASE KTR1"/>
    <property type="match status" value="1"/>
</dbReference>
<evidence type="ECO:0008006" key="8">
    <source>
        <dbReference type="Google" id="ProtNLM"/>
    </source>
</evidence>
<evidence type="ECO:0000256" key="2">
    <source>
        <dbReference type="ARBA" id="ARBA00007677"/>
    </source>
</evidence>
<evidence type="ECO:0000256" key="3">
    <source>
        <dbReference type="ARBA" id="ARBA00022676"/>
    </source>
</evidence>